<evidence type="ECO:0000313" key="3">
    <source>
        <dbReference type="EMBL" id="MCK0206746.1"/>
    </source>
</evidence>
<organism evidence="3 4">
    <name type="scientific">Ancylobacter koreensis</name>
    <dbReference type="NCBI Taxonomy" id="266121"/>
    <lineage>
        <taxon>Bacteria</taxon>
        <taxon>Pseudomonadati</taxon>
        <taxon>Pseudomonadota</taxon>
        <taxon>Alphaproteobacteria</taxon>
        <taxon>Hyphomicrobiales</taxon>
        <taxon>Xanthobacteraceae</taxon>
        <taxon>Ancylobacter</taxon>
    </lineage>
</organism>
<dbReference type="RefSeq" id="WP_247198343.1">
    <property type="nucleotide sequence ID" value="NZ_JALKCG010000001.1"/>
</dbReference>
<comment type="caution">
    <text evidence="3">The sequence shown here is derived from an EMBL/GenBank/DDBJ whole genome shotgun (WGS) entry which is preliminary data.</text>
</comment>
<dbReference type="Proteomes" id="UP001202867">
    <property type="component" value="Unassembled WGS sequence"/>
</dbReference>
<proteinExistence type="predicted"/>
<protein>
    <submittedName>
        <fullName evidence="3">FAD-binding oxidoreductase</fullName>
    </submittedName>
</protein>
<dbReference type="InterPro" id="IPR036188">
    <property type="entry name" value="FAD/NAD-bd_sf"/>
</dbReference>
<dbReference type="EMBL" id="JALKCG010000001">
    <property type="protein sequence ID" value="MCK0206746.1"/>
    <property type="molecule type" value="Genomic_DNA"/>
</dbReference>
<dbReference type="InterPro" id="IPR006076">
    <property type="entry name" value="FAD-dep_OxRdtase"/>
</dbReference>
<feature type="domain" description="FAD dependent oxidoreductase" evidence="2">
    <location>
        <begin position="38"/>
        <end position="408"/>
    </location>
</feature>
<keyword evidence="1" id="KW-0560">Oxidoreductase</keyword>
<evidence type="ECO:0000256" key="1">
    <source>
        <dbReference type="ARBA" id="ARBA00023002"/>
    </source>
</evidence>
<dbReference type="SUPFAM" id="SSF51905">
    <property type="entry name" value="FAD/NAD(P)-binding domain"/>
    <property type="match status" value="1"/>
</dbReference>
<dbReference type="Gene3D" id="3.30.9.10">
    <property type="entry name" value="D-Amino Acid Oxidase, subunit A, domain 2"/>
    <property type="match status" value="1"/>
</dbReference>
<reference evidence="4" key="1">
    <citation type="submission" date="2023-07" db="EMBL/GenBank/DDBJ databases">
        <title>Ancylobacter moscoviensis sp. nov., facultatively methylotrophic bacteria from activated sludge and the reclassification of Starkeya novella (Starkey 1934) Kelly et al. 2000 as Ancylobacter novellus comb. nov., Starkeya koreensis Im et al. 2006 as Ancylobacter koreensis comb.nov., Angulomicrobium tetraedrale Vasil'eva et al. 1986 as Ancylobacter tetraedralis comb. nov., Angulomicrobium amanitiforme Fritz et al. 2004 as Ancylobacter amanitiformis comb. nov. and Methylorhabdus multivorans Doronina et al. 1996 as Ancylobacter multivorans comb. nov. and emended description of the genus Ancylobacter.</title>
        <authorList>
            <person name="Doronina N."/>
            <person name="Chemodurova A."/>
            <person name="Grouzdev D."/>
            <person name="Koziaeva V."/>
            <person name="Shi W."/>
            <person name="Wu L."/>
            <person name="Kaparullina E."/>
        </authorList>
    </citation>
    <scope>NUCLEOTIDE SEQUENCE [LARGE SCALE GENOMIC DNA]</scope>
    <source>
        <strain evidence="4">Jip08</strain>
    </source>
</reference>
<dbReference type="PANTHER" id="PTHR13847">
    <property type="entry name" value="SARCOSINE DEHYDROGENASE-RELATED"/>
    <property type="match status" value="1"/>
</dbReference>
<accession>A0ABT0DHJ3</accession>
<gene>
    <name evidence="3" type="ORF">MWN33_01725</name>
</gene>
<sequence length="480" mass="50420">MTDVSGIGATSWWLSEALASEGEARPAHPLAGEVRSHIAIVGGGFTGLWTALSLRRRRPDLTVTLIERDICGAGASGKNAGKVHGYWTSLPRLARLLGPDAAWEMARLGQQAQAAIAAFVARCGRDVWWAEGGGLKVSAAPAQDAAIDAAARAMIALGAADKAQRLSRAEVASLCRSPVFRTGIRYPEEATVHPARLARALREAAMEAGVRLHERTPMLRLADDDAGGCRIATPEGALTARHVVLATNVGQIALSGTSGGAIGRRFMAFSSYALMSEPAPERLARIGWTSPTSLVDARSFLHYARRTPDGRVLMGTGSGPIAYGARVETPAMTRDPASFRRAERGLARLFPVLADTPVAGRWGGAIDVSSDRFPYASLLPGGRVAYALGYSGHGVNPSWIVGECLASLVLGVKDAFTRSPFCTRTLPALPPEPARYLGGAAIRSAILACEEAEERGARGPAAARALAALPGLLNLTIGTR</sequence>
<dbReference type="Gene3D" id="3.50.50.60">
    <property type="entry name" value="FAD/NAD(P)-binding domain"/>
    <property type="match status" value="1"/>
</dbReference>
<name>A0ABT0DHJ3_9HYPH</name>
<dbReference type="PANTHER" id="PTHR13847:SF285">
    <property type="entry name" value="FAD DEPENDENT OXIDOREDUCTASE DOMAIN-CONTAINING PROTEIN"/>
    <property type="match status" value="1"/>
</dbReference>
<evidence type="ECO:0000259" key="2">
    <source>
        <dbReference type="Pfam" id="PF01266"/>
    </source>
</evidence>
<dbReference type="Pfam" id="PF01266">
    <property type="entry name" value="DAO"/>
    <property type="match status" value="1"/>
</dbReference>
<keyword evidence="4" id="KW-1185">Reference proteome</keyword>
<evidence type="ECO:0000313" key="4">
    <source>
        <dbReference type="Proteomes" id="UP001202867"/>
    </source>
</evidence>